<evidence type="ECO:0008006" key="4">
    <source>
        <dbReference type="Google" id="ProtNLM"/>
    </source>
</evidence>
<proteinExistence type="predicted"/>
<keyword evidence="3" id="KW-1185">Reference proteome</keyword>
<evidence type="ECO:0000256" key="1">
    <source>
        <dbReference type="SAM" id="SignalP"/>
    </source>
</evidence>
<dbReference type="EMBL" id="BMDX01000002">
    <property type="protein sequence ID" value="GGA67750.1"/>
    <property type="molecule type" value="Genomic_DNA"/>
</dbReference>
<dbReference type="AlphaFoldDB" id="A0A8J2XMU9"/>
<feature type="chain" id="PRO_5035246178" description="Transglutaminase domain-containing protein" evidence="1">
    <location>
        <begin position="28"/>
        <end position="321"/>
    </location>
</feature>
<dbReference type="RefSeq" id="WP_143824599.1">
    <property type="nucleotide sequence ID" value="NZ_BMDX01000002.1"/>
</dbReference>
<dbReference type="Proteomes" id="UP000619743">
    <property type="component" value="Unassembled WGS sequence"/>
</dbReference>
<protein>
    <recommendedName>
        <fullName evidence="4">Transglutaminase domain-containing protein</fullName>
    </recommendedName>
</protein>
<evidence type="ECO:0000313" key="3">
    <source>
        <dbReference type="Proteomes" id="UP000619743"/>
    </source>
</evidence>
<feature type="signal peptide" evidence="1">
    <location>
        <begin position="1"/>
        <end position="27"/>
    </location>
</feature>
<dbReference type="OrthoDB" id="5592079at2"/>
<comment type="caution">
    <text evidence="2">The sequence shown here is derived from an EMBL/GenBank/DDBJ whole genome shotgun (WGS) entry which is preliminary data.</text>
</comment>
<name>A0A8J2XMU9_9GAMM</name>
<keyword evidence="1" id="KW-0732">Signal</keyword>
<gene>
    <name evidence="2" type="ORF">GCM10011369_06780</name>
</gene>
<reference evidence="3" key="1">
    <citation type="journal article" date="2019" name="Int. J. Syst. Evol. Microbiol.">
        <title>The Global Catalogue of Microorganisms (GCM) 10K type strain sequencing project: providing services to taxonomists for standard genome sequencing and annotation.</title>
        <authorList>
            <consortium name="The Broad Institute Genomics Platform"/>
            <consortium name="The Broad Institute Genome Sequencing Center for Infectious Disease"/>
            <person name="Wu L."/>
            <person name="Ma J."/>
        </authorList>
    </citation>
    <scope>NUCLEOTIDE SEQUENCE [LARGE SCALE GENOMIC DNA]</scope>
    <source>
        <strain evidence="3">CGMCC 1.10130</strain>
    </source>
</reference>
<evidence type="ECO:0000313" key="2">
    <source>
        <dbReference type="EMBL" id="GGA67750.1"/>
    </source>
</evidence>
<organism evidence="2 3">
    <name type="scientific">Neiella marina</name>
    <dbReference type="NCBI Taxonomy" id="508461"/>
    <lineage>
        <taxon>Bacteria</taxon>
        <taxon>Pseudomonadati</taxon>
        <taxon>Pseudomonadota</taxon>
        <taxon>Gammaproteobacteria</taxon>
        <taxon>Alteromonadales</taxon>
        <taxon>Echinimonadaceae</taxon>
        <taxon>Neiella</taxon>
    </lineage>
</organism>
<sequence length="321" mass="35909">MSVHQKNLRLIMSLILLVGVISYQCQAAPKEPPQVEFNKIPQGDQTLYSYVWKDARGNQQYVKASLDTEQMMNSSRVHYQFKPRHLSAYLEQAIRRAEADLPAGVNMRLSNSGYSYAVRLTGRDNDDVAAARAQLNQVIAGAEAQYLEDRHLAKLQDGYGQHGVIPDHLFYARASLQPLAPLITAFYKQVNQLPPHIALERIINFVQAIPYDDLERLSGGYLPPPSVINENKGDCDSKAALAIALIRGVYPRRKIALVYLKEHALLAAQFNYDVQGDWFTADGNRWLPMEVAGPGIFPVGKASPQSEREIKAKAFRLVPVP</sequence>
<accession>A0A8J2XMU9</accession>